<dbReference type="GO" id="GO:0008168">
    <property type="term" value="F:methyltransferase activity"/>
    <property type="evidence" value="ECO:0007669"/>
    <property type="project" value="UniProtKB-KW"/>
</dbReference>
<comment type="caution">
    <text evidence="1">The sequence shown here is derived from an EMBL/GenBank/DDBJ whole genome shotgun (WGS) entry which is preliminary data.</text>
</comment>
<dbReference type="Proteomes" id="UP001595900">
    <property type="component" value="Unassembled WGS sequence"/>
</dbReference>
<gene>
    <name evidence="1" type="ORF">ACFOYW_13260</name>
</gene>
<proteinExistence type="predicted"/>
<keyword evidence="1" id="KW-0489">Methyltransferase</keyword>
<reference evidence="2" key="1">
    <citation type="journal article" date="2019" name="Int. J. Syst. Evol. Microbiol.">
        <title>The Global Catalogue of Microorganisms (GCM) 10K type strain sequencing project: providing services to taxonomists for standard genome sequencing and annotation.</title>
        <authorList>
            <consortium name="The Broad Institute Genomics Platform"/>
            <consortium name="The Broad Institute Genome Sequencing Center for Infectious Disease"/>
            <person name="Wu L."/>
            <person name="Ma J."/>
        </authorList>
    </citation>
    <scope>NUCLEOTIDE SEQUENCE [LARGE SCALE GENOMIC DNA]</scope>
    <source>
        <strain evidence="2">CGMCC 1.10363</strain>
    </source>
</reference>
<evidence type="ECO:0000313" key="2">
    <source>
        <dbReference type="Proteomes" id="UP001595900"/>
    </source>
</evidence>
<protein>
    <submittedName>
        <fullName evidence="1">SAM-dependent methyltransferase</fullName>
    </submittedName>
</protein>
<keyword evidence="1" id="KW-0808">Transferase</keyword>
<keyword evidence="2" id="KW-1185">Reference proteome</keyword>
<dbReference type="SUPFAM" id="SSF53335">
    <property type="entry name" value="S-adenosyl-L-methionine-dependent methyltransferases"/>
    <property type="match status" value="1"/>
</dbReference>
<dbReference type="GO" id="GO:0032259">
    <property type="term" value="P:methylation"/>
    <property type="evidence" value="ECO:0007669"/>
    <property type="project" value="UniProtKB-KW"/>
</dbReference>
<evidence type="ECO:0000313" key="1">
    <source>
        <dbReference type="EMBL" id="MFC4244342.1"/>
    </source>
</evidence>
<accession>A0ABV8Q7J3</accession>
<dbReference type="RefSeq" id="WP_390229718.1">
    <property type="nucleotide sequence ID" value="NZ_JBHSCN010000006.1"/>
</dbReference>
<dbReference type="EMBL" id="JBHSCN010000006">
    <property type="protein sequence ID" value="MFC4244342.1"/>
    <property type="molecule type" value="Genomic_DNA"/>
</dbReference>
<dbReference type="InterPro" id="IPR029063">
    <property type="entry name" value="SAM-dependent_MTases_sf"/>
</dbReference>
<sequence length="271" mass="28587">MSMISTVSADWLALRCEADDAARSSALLSQLSAPAGPLAGMVHDLGSGTGAMLRWLAPRLAGPQRWVLHDGDEAILAARGSQPILDAEGAPVEVATSIEALAELDTNALRGASLVTASALLDVITRDEAAAIVAACTAAAAPAFFSLTVTGEVALRPSDPLDRALRDAFNDHQRRVADGRRLLGPEAVSIVRGLFVTAGWRTRTASTPWLLGPDSRRLVGEWLDGWVGAAVEQTPELAAHAAAYLVRRRAELATGSLRVRVQHEDLIAWPA</sequence>
<name>A0ABV8Q7J3_9MICO</name>
<organism evidence="1 2">
    <name type="scientific">Gryllotalpicola reticulitermitis</name>
    <dbReference type="NCBI Taxonomy" id="1184153"/>
    <lineage>
        <taxon>Bacteria</taxon>
        <taxon>Bacillati</taxon>
        <taxon>Actinomycetota</taxon>
        <taxon>Actinomycetes</taxon>
        <taxon>Micrococcales</taxon>
        <taxon>Microbacteriaceae</taxon>
        <taxon>Gryllotalpicola</taxon>
    </lineage>
</organism>